<dbReference type="Gramene" id="TuG1812G0700005876.01.T01">
    <property type="protein sequence ID" value="TuG1812G0700005876.01.T01.cds337254"/>
    <property type="gene ID" value="TuG1812G0700005876.01"/>
</dbReference>
<reference evidence="1" key="3">
    <citation type="submission" date="2022-06" db="UniProtKB">
        <authorList>
            <consortium name="EnsemblPlants"/>
        </authorList>
    </citation>
    <scope>IDENTIFICATION</scope>
</reference>
<name>A0A8R7RAP9_TRIUA</name>
<reference evidence="2" key="1">
    <citation type="journal article" date="2013" name="Nature">
        <title>Draft genome of the wheat A-genome progenitor Triticum urartu.</title>
        <authorList>
            <person name="Ling H.Q."/>
            <person name="Zhao S."/>
            <person name="Liu D."/>
            <person name="Wang J."/>
            <person name="Sun H."/>
            <person name="Zhang C."/>
            <person name="Fan H."/>
            <person name="Li D."/>
            <person name="Dong L."/>
            <person name="Tao Y."/>
            <person name="Gao C."/>
            <person name="Wu H."/>
            <person name="Li Y."/>
            <person name="Cui Y."/>
            <person name="Guo X."/>
            <person name="Zheng S."/>
            <person name="Wang B."/>
            <person name="Yu K."/>
            <person name="Liang Q."/>
            <person name="Yang W."/>
            <person name="Lou X."/>
            <person name="Chen J."/>
            <person name="Feng M."/>
            <person name="Jian J."/>
            <person name="Zhang X."/>
            <person name="Luo G."/>
            <person name="Jiang Y."/>
            <person name="Liu J."/>
            <person name="Wang Z."/>
            <person name="Sha Y."/>
            <person name="Zhang B."/>
            <person name="Wu H."/>
            <person name="Tang D."/>
            <person name="Shen Q."/>
            <person name="Xue P."/>
            <person name="Zou S."/>
            <person name="Wang X."/>
            <person name="Liu X."/>
            <person name="Wang F."/>
            <person name="Yang Y."/>
            <person name="An X."/>
            <person name="Dong Z."/>
            <person name="Zhang K."/>
            <person name="Zhang X."/>
            <person name="Luo M.C."/>
            <person name="Dvorak J."/>
            <person name="Tong Y."/>
            <person name="Wang J."/>
            <person name="Yang H."/>
            <person name="Li Z."/>
            <person name="Wang D."/>
            <person name="Zhang A."/>
            <person name="Wang J."/>
        </authorList>
    </citation>
    <scope>NUCLEOTIDE SEQUENCE</scope>
    <source>
        <strain evidence="2">cv. G1812</strain>
    </source>
</reference>
<sequence>MVMEIKGVRGEMELPSGFRSGRQRCACWVGGKDVAWRKGEEEGNSGTHVLFLARD</sequence>
<keyword evidence="2" id="KW-1185">Reference proteome</keyword>
<proteinExistence type="predicted"/>
<reference evidence="1" key="2">
    <citation type="submission" date="2018-03" db="EMBL/GenBank/DDBJ databases">
        <title>The Triticum urartu genome reveals the dynamic nature of wheat genome evolution.</title>
        <authorList>
            <person name="Ling H."/>
            <person name="Ma B."/>
            <person name="Shi X."/>
            <person name="Liu H."/>
            <person name="Dong L."/>
            <person name="Sun H."/>
            <person name="Cao Y."/>
            <person name="Gao Q."/>
            <person name="Zheng S."/>
            <person name="Li Y."/>
            <person name="Yu Y."/>
            <person name="Du H."/>
            <person name="Qi M."/>
            <person name="Li Y."/>
            <person name="Yu H."/>
            <person name="Cui Y."/>
            <person name="Wang N."/>
            <person name="Chen C."/>
            <person name="Wu H."/>
            <person name="Zhao Y."/>
            <person name="Zhang J."/>
            <person name="Li Y."/>
            <person name="Zhou W."/>
            <person name="Zhang B."/>
            <person name="Hu W."/>
            <person name="Eijk M."/>
            <person name="Tang J."/>
            <person name="Witsenboer H."/>
            <person name="Zhao S."/>
            <person name="Li Z."/>
            <person name="Zhang A."/>
            <person name="Wang D."/>
            <person name="Liang C."/>
        </authorList>
    </citation>
    <scope>NUCLEOTIDE SEQUENCE [LARGE SCALE GENOMIC DNA]</scope>
    <source>
        <strain evidence="1">cv. G1812</strain>
    </source>
</reference>
<dbReference type="Proteomes" id="UP000015106">
    <property type="component" value="Chromosome 7"/>
</dbReference>
<evidence type="ECO:0000313" key="2">
    <source>
        <dbReference type="Proteomes" id="UP000015106"/>
    </source>
</evidence>
<dbReference type="AlphaFoldDB" id="A0A8R7RAP9"/>
<accession>A0A8R7RAP9</accession>
<protein>
    <submittedName>
        <fullName evidence="1">Uncharacterized protein</fullName>
    </submittedName>
</protein>
<organism evidence="1 2">
    <name type="scientific">Triticum urartu</name>
    <name type="common">Red wild einkorn</name>
    <name type="synonym">Crithodium urartu</name>
    <dbReference type="NCBI Taxonomy" id="4572"/>
    <lineage>
        <taxon>Eukaryota</taxon>
        <taxon>Viridiplantae</taxon>
        <taxon>Streptophyta</taxon>
        <taxon>Embryophyta</taxon>
        <taxon>Tracheophyta</taxon>
        <taxon>Spermatophyta</taxon>
        <taxon>Magnoliopsida</taxon>
        <taxon>Liliopsida</taxon>
        <taxon>Poales</taxon>
        <taxon>Poaceae</taxon>
        <taxon>BOP clade</taxon>
        <taxon>Pooideae</taxon>
        <taxon>Triticodae</taxon>
        <taxon>Triticeae</taxon>
        <taxon>Triticinae</taxon>
        <taxon>Triticum</taxon>
    </lineage>
</organism>
<evidence type="ECO:0000313" key="1">
    <source>
        <dbReference type="EnsemblPlants" id="TuG1812G0700005876.01.T01.cds337254"/>
    </source>
</evidence>
<dbReference type="EnsemblPlants" id="TuG1812G0700005876.01.T01">
    <property type="protein sequence ID" value="TuG1812G0700005876.01.T01.cds337254"/>
    <property type="gene ID" value="TuG1812G0700005876.01"/>
</dbReference>